<evidence type="ECO:0000313" key="5">
    <source>
        <dbReference type="EMBL" id="MTR41711.1"/>
    </source>
</evidence>
<dbReference type="Proteomes" id="UP001212685">
    <property type="component" value="Unassembled WGS sequence"/>
</dbReference>
<dbReference type="RefSeq" id="WP_003003852.1">
    <property type="nucleotide sequence ID" value="NZ_CABIWQ010000006.1"/>
</dbReference>
<dbReference type="EMBL" id="WMYY01000008">
    <property type="protein sequence ID" value="MTR67185.1"/>
    <property type="molecule type" value="Genomic_DNA"/>
</dbReference>
<dbReference type="PANTHER" id="PTHR40086:SF1">
    <property type="entry name" value="CELL CYCLE REGULATOR CCRZ"/>
    <property type="match status" value="1"/>
</dbReference>
<evidence type="ECO:0000313" key="9">
    <source>
        <dbReference type="EMBL" id="RHC93283.1"/>
    </source>
</evidence>
<organism evidence="6 17">
    <name type="scientific">Streptococcus parasanguinis</name>
    <dbReference type="NCBI Taxonomy" id="1318"/>
    <lineage>
        <taxon>Bacteria</taxon>
        <taxon>Bacillati</taxon>
        <taxon>Bacillota</taxon>
        <taxon>Bacilli</taxon>
        <taxon>Lactobacillales</taxon>
        <taxon>Streptococcaceae</taxon>
        <taxon>Streptococcus</taxon>
    </lineage>
</organism>
<proteinExistence type="predicted"/>
<dbReference type="EMBL" id="JAQMJV010000007">
    <property type="protein sequence ID" value="MDB8619939.1"/>
    <property type="molecule type" value="Genomic_DNA"/>
</dbReference>
<evidence type="ECO:0000313" key="17">
    <source>
        <dbReference type="Proteomes" id="UP000462658"/>
    </source>
</evidence>
<dbReference type="Proteomes" id="UP000441330">
    <property type="component" value="Unassembled WGS sequence"/>
</dbReference>
<dbReference type="EMBL" id="QRQU01000008">
    <property type="protein sequence ID" value="RHN24217.1"/>
    <property type="molecule type" value="Genomic_DNA"/>
</dbReference>
<evidence type="ECO:0000313" key="6">
    <source>
        <dbReference type="EMBL" id="MTR63690.1"/>
    </source>
</evidence>
<dbReference type="Pfam" id="PF01636">
    <property type="entry name" value="APH"/>
    <property type="match status" value="1"/>
</dbReference>
<dbReference type="Proteomes" id="UP000462658">
    <property type="component" value="Unassembled WGS sequence"/>
</dbReference>
<dbReference type="AlphaFoldDB" id="A0A0F3H157"/>
<dbReference type="Proteomes" id="UP001248323">
    <property type="component" value="Chromosome"/>
</dbReference>
<keyword evidence="6" id="KW-0808">Transferase</keyword>
<evidence type="ECO:0000259" key="1">
    <source>
        <dbReference type="Pfam" id="PF01636"/>
    </source>
</evidence>
<reference evidence="14 15" key="2">
    <citation type="journal article" date="2019" name="Nat. Med.">
        <title>A library of human gut bacterial isolates paired with longitudinal multiomics data enables mechanistic microbiome research.</title>
        <authorList>
            <person name="Poyet M."/>
            <person name="Groussin M."/>
            <person name="Gibbons S.M."/>
            <person name="Avila-Pacheco J."/>
            <person name="Jiang X."/>
            <person name="Kearney S.M."/>
            <person name="Perrotta A.R."/>
            <person name="Berdy B."/>
            <person name="Zhao S."/>
            <person name="Lieberman T.D."/>
            <person name="Swanson P.K."/>
            <person name="Smith M."/>
            <person name="Roesemann S."/>
            <person name="Alexander J.E."/>
            <person name="Rich S.A."/>
            <person name="Livny J."/>
            <person name="Vlamakis H."/>
            <person name="Clish C."/>
            <person name="Bullock K."/>
            <person name="Deik A."/>
            <person name="Scott J."/>
            <person name="Pierce K.A."/>
            <person name="Xavier R.J."/>
            <person name="Alm E.J."/>
        </authorList>
    </citation>
    <scope>NUCLEOTIDE SEQUENCE [LARGE SCALE GENOMIC DNA]</scope>
    <source>
        <strain evidence="8 15">BIOML-A1</strain>
        <strain evidence="6 17">BIOML-A10</strain>
        <strain evidence="7 16">BIOML-A12</strain>
        <strain evidence="5 14">BIOML-A18</strain>
    </source>
</reference>
<dbReference type="InterPro" id="IPR011009">
    <property type="entry name" value="Kinase-like_dom_sf"/>
</dbReference>
<dbReference type="NCBIfam" id="NF046102">
    <property type="entry name" value="CellCycRegCcrZ"/>
    <property type="match status" value="1"/>
</dbReference>
<dbReference type="EMBL" id="WMYS01000005">
    <property type="protein sequence ID" value="MTR41711.1"/>
    <property type="molecule type" value="Genomic_DNA"/>
</dbReference>
<gene>
    <name evidence="9" type="ORF">DW820_10470</name>
    <name evidence="10" type="ORF">DWZ19_09685</name>
    <name evidence="7" type="ORF">GMC73_08090</name>
    <name evidence="5" type="ORF">GMC75_08580</name>
    <name evidence="6" type="ORF">GMC80_10275</name>
    <name evidence="8" type="ORF">GMC94_09410</name>
    <name evidence="3" type="ORF">KH363_08330</name>
    <name evidence="2" type="ORF">KHX87_05925</name>
    <name evidence="4" type="ORF">PNV36_05905</name>
    <name evidence="11" type="ORF">RDV49_10235</name>
</gene>
<reference evidence="12 13" key="1">
    <citation type="submission" date="2018-08" db="EMBL/GenBank/DDBJ databases">
        <title>A genome reference for cultivated species of the human gut microbiota.</title>
        <authorList>
            <person name="Zou Y."/>
            <person name="Xue W."/>
            <person name="Luo G."/>
        </authorList>
    </citation>
    <scope>NUCLEOTIDE SEQUENCE [LARGE SCALE GENOMIC DNA]</scope>
    <source>
        <strain evidence="10 12">AF30-12BH</strain>
        <strain evidence="9 13">AM33-3BH</strain>
    </source>
</reference>
<dbReference type="Proteomes" id="UP000709219">
    <property type="component" value="Unassembled WGS sequence"/>
</dbReference>
<protein>
    <submittedName>
        <fullName evidence="6 9">Phosphotransferase</fullName>
    </submittedName>
    <submittedName>
        <fullName evidence="2">Phosphotransferase family protein</fullName>
    </submittedName>
</protein>
<evidence type="ECO:0000313" key="14">
    <source>
        <dbReference type="Proteomes" id="UP000430295"/>
    </source>
</evidence>
<dbReference type="EMBL" id="CP133988">
    <property type="protein sequence ID" value="WNB83271.1"/>
    <property type="molecule type" value="Genomic_DNA"/>
</dbReference>
<dbReference type="EMBL" id="WMZJ01000007">
    <property type="protein sequence ID" value="MTS55045.1"/>
    <property type="molecule type" value="Genomic_DNA"/>
</dbReference>
<reference evidence="4" key="4">
    <citation type="submission" date="2023-01" db="EMBL/GenBank/DDBJ databases">
        <title>Human gut microbiome strain richness.</title>
        <authorList>
            <person name="Chen-Liaw A."/>
        </authorList>
    </citation>
    <scope>NUCLEOTIDE SEQUENCE</scope>
    <source>
        <strain evidence="4">1001262st2_G8_1001262B_160229</strain>
    </source>
</reference>
<evidence type="ECO:0000313" key="4">
    <source>
        <dbReference type="EMBL" id="MDB8619939.1"/>
    </source>
</evidence>
<evidence type="ECO:0000313" key="12">
    <source>
        <dbReference type="Proteomes" id="UP000285725"/>
    </source>
</evidence>
<dbReference type="Proteomes" id="UP000285725">
    <property type="component" value="Unassembled WGS sequence"/>
</dbReference>
<evidence type="ECO:0000313" key="3">
    <source>
        <dbReference type="EMBL" id="MBS6537537.1"/>
    </source>
</evidence>
<dbReference type="InterPro" id="IPR052077">
    <property type="entry name" value="CcrZ_PhaseVar_Mediator"/>
</dbReference>
<evidence type="ECO:0000313" key="8">
    <source>
        <dbReference type="EMBL" id="MTS55045.1"/>
    </source>
</evidence>
<accession>A0A0F3H157</accession>
<evidence type="ECO:0000313" key="2">
    <source>
        <dbReference type="EMBL" id="MBS5358629.1"/>
    </source>
</evidence>
<dbReference type="InterPro" id="IPR002575">
    <property type="entry name" value="Aminoglycoside_PTrfase"/>
</dbReference>
<dbReference type="SUPFAM" id="SSF56112">
    <property type="entry name" value="Protein kinase-like (PK-like)"/>
    <property type="match status" value="1"/>
</dbReference>
<dbReference type="GeneID" id="10836528"/>
<reference evidence="2" key="3">
    <citation type="submission" date="2021-02" db="EMBL/GenBank/DDBJ databases">
        <title>Infant gut strain persistence is associated with maternal origin, phylogeny, and functional potential including surface adhesion and iron acquisition.</title>
        <authorList>
            <person name="Lou Y.C."/>
        </authorList>
    </citation>
    <scope>NUCLEOTIDE SEQUENCE</scope>
    <source>
        <strain evidence="3">L3_060_000G1_dasL3_060_000G1_metabat.metabat.86_ sub</strain>
        <strain evidence="2">L3_098_011G1_dasL3_098_011G1_concoct_7</strain>
    </source>
</reference>
<evidence type="ECO:0000313" key="16">
    <source>
        <dbReference type="Proteomes" id="UP000460220"/>
    </source>
</evidence>
<dbReference type="Proteomes" id="UP000761167">
    <property type="component" value="Unassembled WGS sequence"/>
</dbReference>
<evidence type="ECO:0000313" key="15">
    <source>
        <dbReference type="Proteomes" id="UP000441330"/>
    </source>
</evidence>
<dbReference type="PANTHER" id="PTHR40086">
    <property type="entry name" value="PHOSPHOTRANSFERASE YTMP-RELATED"/>
    <property type="match status" value="1"/>
</dbReference>
<dbReference type="Proteomes" id="UP000285773">
    <property type="component" value="Unassembled WGS sequence"/>
</dbReference>
<dbReference type="EMBL" id="JAGZFP010000013">
    <property type="protein sequence ID" value="MBS5358629.1"/>
    <property type="molecule type" value="Genomic_DNA"/>
</dbReference>
<name>A0A0F3H157_STRPA</name>
<evidence type="ECO:0000313" key="10">
    <source>
        <dbReference type="EMBL" id="RHN24217.1"/>
    </source>
</evidence>
<dbReference type="GO" id="GO:0016740">
    <property type="term" value="F:transferase activity"/>
    <property type="evidence" value="ECO:0007669"/>
    <property type="project" value="UniProtKB-KW"/>
</dbReference>
<evidence type="ECO:0000313" key="11">
    <source>
        <dbReference type="EMBL" id="WNB83271.1"/>
    </source>
</evidence>
<reference evidence="11" key="5">
    <citation type="submission" date="2023-09" db="EMBL/GenBank/DDBJ databases">
        <title>Streptococcus_parasanguinius_hifiasm_complete_genome_Zymo_Research_ D6332.</title>
        <authorList>
            <person name="Damerum A."/>
        </authorList>
    </citation>
    <scope>NUCLEOTIDE SEQUENCE</scope>
    <source>
        <strain evidence="11">B-1756</strain>
    </source>
</reference>
<dbReference type="Gene3D" id="3.90.1200.10">
    <property type="match status" value="1"/>
</dbReference>
<dbReference type="EMBL" id="QSIO01000006">
    <property type="protein sequence ID" value="RHC93283.1"/>
    <property type="molecule type" value="Genomic_DNA"/>
</dbReference>
<evidence type="ECO:0000313" key="13">
    <source>
        <dbReference type="Proteomes" id="UP000285773"/>
    </source>
</evidence>
<dbReference type="Proteomes" id="UP000460220">
    <property type="component" value="Unassembled WGS sequence"/>
</dbReference>
<sequence length="264" mass="30823">MDSNEKELSLTPIPGKSGKAYMGTYPDGGRVFVKMNTTPILAGLAKEQIAPQLLWSRRLPDGNVMSAQEWLNGEILTPNGMSKKQVVNILTRLHRSRPLMTQLKKLGYPVESPLELLNSWSNRLPIALRQNHYIQSVVKNLRKTVPAFREDYATIVHGDVRHSNWIETESGLIYLVDWDSVRLTDRMLDVAHILSHYIPDSNWRDWLGYYGYKYNQKVFDKLYWFGQYSFLCQIAKYYENNDLENVNREIYALRNFRLKYGKEI</sequence>
<feature type="domain" description="Aminoglycoside phosphotransferase" evidence="1">
    <location>
        <begin position="41"/>
        <end position="215"/>
    </location>
</feature>
<dbReference type="EMBL" id="WMZA01000005">
    <property type="protein sequence ID" value="MTR63690.1"/>
    <property type="molecule type" value="Genomic_DNA"/>
</dbReference>
<evidence type="ECO:0000313" key="7">
    <source>
        <dbReference type="EMBL" id="MTR67185.1"/>
    </source>
</evidence>
<dbReference type="Proteomes" id="UP000430295">
    <property type="component" value="Unassembled WGS sequence"/>
</dbReference>
<dbReference type="EMBL" id="JAGZZN010000074">
    <property type="protein sequence ID" value="MBS6537537.1"/>
    <property type="molecule type" value="Genomic_DNA"/>
</dbReference>